<organism evidence="1 2">
    <name type="scientific">Hymenobacter cyanobacteriorum</name>
    <dbReference type="NCBI Taxonomy" id="2926463"/>
    <lineage>
        <taxon>Bacteria</taxon>
        <taxon>Pseudomonadati</taxon>
        <taxon>Bacteroidota</taxon>
        <taxon>Cytophagia</taxon>
        <taxon>Cytophagales</taxon>
        <taxon>Hymenobacteraceae</taxon>
        <taxon>Hymenobacter</taxon>
    </lineage>
</organism>
<keyword evidence="2" id="KW-1185">Reference proteome</keyword>
<dbReference type="Proteomes" id="UP001139193">
    <property type="component" value="Unassembled WGS sequence"/>
</dbReference>
<dbReference type="EMBL" id="JALBGC010000004">
    <property type="protein sequence ID" value="MCI1189046.1"/>
    <property type="molecule type" value="Genomic_DNA"/>
</dbReference>
<reference evidence="1" key="1">
    <citation type="submission" date="2022-03" db="EMBL/GenBank/DDBJ databases">
        <title>Bacterial whole genome sequence for Hymenobacter sp. DH14.</title>
        <authorList>
            <person name="Le V."/>
        </authorList>
    </citation>
    <scope>NUCLEOTIDE SEQUENCE</scope>
    <source>
        <strain evidence="1">DH14</strain>
    </source>
</reference>
<comment type="caution">
    <text evidence="1">The sequence shown here is derived from an EMBL/GenBank/DDBJ whole genome shotgun (WGS) entry which is preliminary data.</text>
</comment>
<accession>A0A9X1VHN0</accession>
<dbReference type="AlphaFoldDB" id="A0A9X1VHN0"/>
<evidence type="ECO:0000313" key="1">
    <source>
        <dbReference type="EMBL" id="MCI1189046.1"/>
    </source>
</evidence>
<name>A0A9X1VHN0_9BACT</name>
<protein>
    <submittedName>
        <fullName evidence="1">Uncharacterized protein</fullName>
    </submittedName>
</protein>
<gene>
    <name evidence="1" type="ORF">MON38_16605</name>
</gene>
<proteinExistence type="predicted"/>
<sequence>MTDAQAATALLEWLHQQTPQDAFYQAHPEFSFDKALLRRVAEGTGPDTFKEIASYDFARVWSGDLEADVMKDNDIYVGVVEQYARLSMGCLQPTNIVETWASETGPVTLSFEQYGQQFTTQLAYYDDWIDGEVFSFLDAAMKSQGFTSSIHAEVDTGQDVFLVRANEEEKACMERELGWSFDWQPLMGEETE</sequence>
<evidence type="ECO:0000313" key="2">
    <source>
        <dbReference type="Proteomes" id="UP001139193"/>
    </source>
</evidence>